<dbReference type="EMBL" id="CP113528">
    <property type="protein sequence ID" value="WDV09237.1"/>
    <property type="molecule type" value="Genomic_DNA"/>
</dbReference>
<organism evidence="1 2">
    <name type="scientific">Lysinibacillus irui</name>
    <dbReference type="NCBI Taxonomy" id="2998077"/>
    <lineage>
        <taxon>Bacteria</taxon>
        <taxon>Bacillati</taxon>
        <taxon>Bacillota</taxon>
        <taxon>Bacilli</taxon>
        <taxon>Bacillales</taxon>
        <taxon>Bacillaceae</taxon>
        <taxon>Lysinibacillus</taxon>
    </lineage>
</organism>
<evidence type="ECO:0000313" key="1">
    <source>
        <dbReference type="EMBL" id="WDV09237.1"/>
    </source>
</evidence>
<accession>A0AAJ5UY92</accession>
<protein>
    <submittedName>
        <fullName evidence="1">Uncharacterized protein</fullName>
    </submittedName>
</protein>
<sequence>MLEKMWKELENAEEKSISAEILAWTYFNPPGELIKDIQVHFDSWDLEDFELVYDQVLQLPPLEGEMWHETRFGITDFVSKIDFFEGSNLSILPEYIWFKVSKPKIRQKFF</sequence>
<gene>
    <name evidence="1" type="ORF">OU989_23400</name>
</gene>
<dbReference type="KEGG" id="liu:OU989_23400"/>
<proteinExistence type="predicted"/>
<geneLocation type="plasmid" evidence="1 2">
    <name>unnamed</name>
</geneLocation>
<dbReference type="AlphaFoldDB" id="A0AAJ5UY92"/>
<name>A0AAJ5UY92_9BACI</name>
<evidence type="ECO:0000313" key="2">
    <source>
        <dbReference type="Proteomes" id="UP001219585"/>
    </source>
</evidence>
<dbReference type="Proteomes" id="UP001219585">
    <property type="component" value="Plasmid unnamed"/>
</dbReference>
<keyword evidence="1" id="KW-0614">Plasmid</keyword>
<reference evidence="1" key="1">
    <citation type="submission" date="2022-11" db="EMBL/GenBank/DDBJ databases">
        <title>Lysinibacillus irui.</title>
        <authorList>
            <person name="Akintayo S.O."/>
        </authorList>
    </citation>
    <scope>NUCLEOTIDE SEQUENCE</scope>
    <source>
        <strain evidence="1">IRB4-01</strain>
        <plasmid evidence="1">unnamed</plasmid>
    </source>
</reference>
<dbReference type="RefSeq" id="WP_274797457.1">
    <property type="nucleotide sequence ID" value="NZ_CP113528.1"/>
</dbReference>